<feature type="transmembrane region" description="Helical" evidence="6">
    <location>
        <begin position="53"/>
        <end position="71"/>
    </location>
</feature>
<dbReference type="Proteomes" id="UP000325286">
    <property type="component" value="Chromosome"/>
</dbReference>
<dbReference type="GO" id="GO:0004016">
    <property type="term" value="F:adenylate cyclase activity"/>
    <property type="evidence" value="ECO:0007669"/>
    <property type="project" value="TreeGrafter"/>
</dbReference>
<keyword evidence="6" id="KW-0472">Membrane</keyword>
<dbReference type="Gene3D" id="3.40.1700.10">
    <property type="entry name" value="DNA integrity scanning protein, DisA, N-terminal domain"/>
    <property type="match status" value="1"/>
</dbReference>
<dbReference type="RefSeq" id="WP_162275886.1">
    <property type="nucleotide sequence ID" value="NZ_CP042914.1"/>
</dbReference>
<dbReference type="InterPro" id="IPR045585">
    <property type="entry name" value="CdaA_N"/>
</dbReference>
<evidence type="ECO:0000313" key="8">
    <source>
        <dbReference type="EMBL" id="QEG40957.1"/>
    </source>
</evidence>
<dbReference type="GO" id="GO:0106408">
    <property type="term" value="F:diadenylate cyclase activity"/>
    <property type="evidence" value="ECO:0007669"/>
    <property type="project" value="UniProtKB-EC"/>
</dbReference>
<name>A0A5B9QPE8_9BACT</name>
<evidence type="ECO:0000256" key="5">
    <source>
        <dbReference type="ARBA" id="ARBA00022840"/>
    </source>
</evidence>
<evidence type="ECO:0000256" key="1">
    <source>
        <dbReference type="ARBA" id="ARBA00000877"/>
    </source>
</evidence>
<evidence type="ECO:0000256" key="6">
    <source>
        <dbReference type="SAM" id="Phobius"/>
    </source>
</evidence>
<feature type="transmembrane region" description="Helical" evidence="6">
    <location>
        <begin position="26"/>
        <end position="46"/>
    </location>
</feature>
<keyword evidence="4" id="KW-0547">Nucleotide-binding</keyword>
<keyword evidence="6" id="KW-0812">Transmembrane</keyword>
<dbReference type="PANTHER" id="PTHR34185">
    <property type="entry name" value="DIADENYLATE CYCLASE"/>
    <property type="match status" value="1"/>
</dbReference>
<keyword evidence="3" id="KW-0548">Nucleotidyltransferase</keyword>
<keyword evidence="9" id="KW-1185">Reference proteome</keyword>
<dbReference type="GO" id="GO:0005524">
    <property type="term" value="F:ATP binding"/>
    <property type="evidence" value="ECO:0007669"/>
    <property type="project" value="UniProtKB-KW"/>
</dbReference>
<dbReference type="InterPro" id="IPR036888">
    <property type="entry name" value="DNA_integrity_DisA_N_sf"/>
</dbReference>
<keyword evidence="6" id="KW-1133">Transmembrane helix</keyword>
<feature type="domain" description="DAC" evidence="7">
    <location>
        <begin position="96"/>
        <end position="254"/>
    </location>
</feature>
<accession>A0A5B9QPE8</accession>
<dbReference type="InterPro" id="IPR003390">
    <property type="entry name" value="DNA_integrity_scan_DisA_N"/>
</dbReference>
<evidence type="ECO:0000313" key="9">
    <source>
        <dbReference type="Proteomes" id="UP000325286"/>
    </source>
</evidence>
<comment type="catalytic activity">
    <reaction evidence="1">
        <text>2 ATP = 3',3'-c-di-AMP + 2 diphosphate</text>
        <dbReference type="Rhea" id="RHEA:35655"/>
        <dbReference type="ChEBI" id="CHEBI:30616"/>
        <dbReference type="ChEBI" id="CHEBI:33019"/>
        <dbReference type="ChEBI" id="CHEBI:71500"/>
        <dbReference type="EC" id="2.7.7.85"/>
    </reaction>
</comment>
<dbReference type="KEGG" id="rul:UC8_29750"/>
<evidence type="ECO:0000256" key="3">
    <source>
        <dbReference type="ARBA" id="ARBA00022695"/>
    </source>
</evidence>
<keyword evidence="2" id="KW-0808">Transferase</keyword>
<dbReference type="Pfam" id="PF02457">
    <property type="entry name" value="DAC"/>
    <property type="match status" value="1"/>
</dbReference>
<evidence type="ECO:0000256" key="4">
    <source>
        <dbReference type="ARBA" id="ARBA00022741"/>
    </source>
</evidence>
<dbReference type="AlphaFoldDB" id="A0A5B9QPE8"/>
<evidence type="ECO:0000256" key="2">
    <source>
        <dbReference type="ARBA" id="ARBA00022679"/>
    </source>
</evidence>
<feature type="transmembrane region" description="Helical" evidence="6">
    <location>
        <begin position="77"/>
        <end position="95"/>
    </location>
</feature>
<dbReference type="PROSITE" id="PS51794">
    <property type="entry name" value="DAC"/>
    <property type="match status" value="1"/>
</dbReference>
<gene>
    <name evidence="8" type="ORF">UC8_29750</name>
</gene>
<protein>
    <submittedName>
        <fullName evidence="8">DisA bacterial checkpoint controller nucleotide-binding protein</fullName>
    </submittedName>
</protein>
<keyword evidence="5" id="KW-0067">ATP-binding</keyword>
<evidence type="ECO:0000259" key="7">
    <source>
        <dbReference type="PROSITE" id="PS51794"/>
    </source>
</evidence>
<reference evidence="8 9" key="1">
    <citation type="submission" date="2019-08" db="EMBL/GenBank/DDBJ databases">
        <title>Deep-cultivation of Planctomycetes and their phenomic and genomic characterization uncovers novel biology.</title>
        <authorList>
            <person name="Wiegand S."/>
            <person name="Jogler M."/>
            <person name="Boedeker C."/>
            <person name="Pinto D."/>
            <person name="Vollmers J."/>
            <person name="Rivas-Marin E."/>
            <person name="Kohn T."/>
            <person name="Peeters S.H."/>
            <person name="Heuer A."/>
            <person name="Rast P."/>
            <person name="Oberbeckmann S."/>
            <person name="Bunk B."/>
            <person name="Jeske O."/>
            <person name="Meyerdierks A."/>
            <person name="Storesund J.E."/>
            <person name="Kallscheuer N."/>
            <person name="Luecker S."/>
            <person name="Lage O.M."/>
            <person name="Pohl T."/>
            <person name="Merkel B.J."/>
            <person name="Hornburger P."/>
            <person name="Mueller R.-W."/>
            <person name="Bruemmer F."/>
            <person name="Labrenz M."/>
            <person name="Spormann A.M."/>
            <person name="Op den Camp H."/>
            <person name="Overmann J."/>
            <person name="Amann R."/>
            <person name="Jetten M.S.M."/>
            <person name="Mascher T."/>
            <person name="Medema M.H."/>
            <person name="Devos D.P."/>
            <person name="Kaster A.-K."/>
            <person name="Ovreas L."/>
            <person name="Rohde M."/>
            <person name="Galperin M.Y."/>
            <person name="Jogler C."/>
        </authorList>
    </citation>
    <scope>NUCLEOTIDE SEQUENCE [LARGE SCALE GENOMIC DNA]</scope>
    <source>
        <strain evidence="8 9">UC8</strain>
    </source>
</reference>
<sequence>MTNCWRYPAVPCRLEVNQPWWDQFRFADAVDIAIVAVLLYALFIWLHDRASRSLGIATGMLVVVFFLARSLDLYLTMLAFQYGLIGLSLVFLIVFQQDIRHGFERFTSATWLNTSRTARASDQAVSVILEALKEMAESRIGALLVFPGREPLERHVRGGVMVGAELSTPLLLSIFHPKSPGHDGAVLIKDSRIHTLGLHLPLTAHVDQLGGGGTRHAAALGLADCCDALVLVVSEERGTISVAQNGRLETLQEQQLAEALQAYFGSHETKQRAPEKHPIQKLVTPLAALAAATALWFSFAYHTDTIERTFVVPIEYRNVPEQWEIEEPKPKYAEVTLSGSDPAFKLLDPTNVAVSLEIGDVNGGRVFRWNTESNLSNMVTELEIQRVVPETVTVALREKQP</sequence>
<dbReference type="PANTHER" id="PTHR34185:SF1">
    <property type="entry name" value="DIADENYLATE CYCLASE"/>
    <property type="match status" value="1"/>
</dbReference>
<dbReference type="EMBL" id="CP042914">
    <property type="protein sequence ID" value="QEG40957.1"/>
    <property type="molecule type" value="Genomic_DNA"/>
</dbReference>
<proteinExistence type="predicted"/>
<dbReference type="SUPFAM" id="SSF143597">
    <property type="entry name" value="YojJ-like"/>
    <property type="match status" value="1"/>
</dbReference>
<dbReference type="InterPro" id="IPR050338">
    <property type="entry name" value="DisA"/>
</dbReference>
<dbReference type="Pfam" id="PF19293">
    <property type="entry name" value="CdaA_N"/>
    <property type="match status" value="1"/>
</dbReference>
<organism evidence="8 9">
    <name type="scientific">Roseimaritima ulvae</name>
    <dbReference type="NCBI Taxonomy" id="980254"/>
    <lineage>
        <taxon>Bacteria</taxon>
        <taxon>Pseudomonadati</taxon>
        <taxon>Planctomycetota</taxon>
        <taxon>Planctomycetia</taxon>
        <taxon>Pirellulales</taxon>
        <taxon>Pirellulaceae</taxon>
        <taxon>Roseimaritima</taxon>
    </lineage>
</organism>
<dbReference type="Gene3D" id="2.170.120.30">
    <property type="match status" value="1"/>
</dbReference>